<evidence type="ECO:0000313" key="1">
    <source>
        <dbReference type="EMBL" id="WQJ53273.1"/>
    </source>
</evidence>
<dbReference type="InterPro" id="IPR023214">
    <property type="entry name" value="HAD_sf"/>
</dbReference>
<reference evidence="1 2" key="1">
    <citation type="submission" date="2023-11" db="EMBL/GenBank/DDBJ databases">
        <authorList>
            <person name="Cook R."/>
            <person name="Crisci M."/>
            <person name="Pye H."/>
            <person name="Adriaenssens E."/>
            <person name="Santini J."/>
        </authorList>
    </citation>
    <scope>NUCLEOTIDE SEQUENCE [LARGE SCALE GENOMIC DNA]</scope>
    <source>
        <strain evidence="1">Lak_Megaphage_Sonny</strain>
    </source>
</reference>
<evidence type="ECO:0000313" key="2">
    <source>
        <dbReference type="Proteomes" id="UP001358193"/>
    </source>
</evidence>
<dbReference type="InterPro" id="IPR036412">
    <property type="entry name" value="HAD-like_sf"/>
</dbReference>
<proteinExistence type="predicted"/>
<accession>A0ABZ0Z290</accession>
<dbReference type="SUPFAM" id="SSF56784">
    <property type="entry name" value="HAD-like"/>
    <property type="match status" value="1"/>
</dbReference>
<keyword evidence="2" id="KW-1185">Reference proteome</keyword>
<dbReference type="EMBL" id="OR769223">
    <property type="protein sequence ID" value="WQJ53273.1"/>
    <property type="molecule type" value="Genomic_DNA"/>
</dbReference>
<dbReference type="Proteomes" id="UP001358193">
    <property type="component" value="Segment"/>
</dbReference>
<dbReference type="Gene3D" id="3.40.50.1000">
    <property type="entry name" value="HAD superfamily/HAD-like"/>
    <property type="match status" value="1"/>
</dbReference>
<sequence length="195" mass="23088">MDKAVFVIDCDEVIRPLIQNMVDTYNQYFETDMTYDDVTVIDSNVSFPLLAPNAREWFFQKHGEETYLRRPPIEGAADAIRKLRKYGKVIIATYQPLPQNKIWAVEWFKKYGIEYDDVFFGADKHLLKCDYFIDDDPKYFNNATARHGILMNSSHNQHVKLQDLKRLTDCKTLTKFKSLRQFADYFEKYAKNKNQ</sequence>
<organism evidence="1 2">
    <name type="scientific">phage Lak_Megaphage_Sonny</name>
    <dbReference type="NCBI Taxonomy" id="3109229"/>
    <lineage>
        <taxon>Viruses</taxon>
        <taxon>Duplodnaviria</taxon>
        <taxon>Heunggongvirae</taxon>
        <taxon>Uroviricota</taxon>
        <taxon>Caudoviricetes</taxon>
        <taxon>Caudoviricetes code 15 clade</taxon>
    </lineage>
</organism>
<protein>
    <submittedName>
        <fullName evidence="1">Uncharacterized protein</fullName>
    </submittedName>
</protein>
<dbReference type="InterPro" id="IPR010708">
    <property type="entry name" value="5'(3')-deoxyribonucleotidase"/>
</dbReference>
<name>A0ABZ0Z290_9CAUD</name>
<dbReference type="Pfam" id="PF06941">
    <property type="entry name" value="NT5C"/>
    <property type="match status" value="1"/>
</dbReference>